<name>A0AAE6H357_9ABAC</name>
<evidence type="ECO:0008006" key="3">
    <source>
        <dbReference type="Google" id="ProtNLM"/>
    </source>
</evidence>
<dbReference type="EMBL" id="MK558262">
    <property type="protein sequence ID" value="QDL56975.1"/>
    <property type="molecule type" value="Genomic_DNA"/>
</dbReference>
<sequence length="130" mass="15260">MTSGLRGFVAELKKSTECVAKVIFVKARLNEWLDKQVYPDERFSAKWRNVLRLFITDQLDDQSVYNLVNTIDSSKMLTSRQIDHVARVFLNNRKMMTITNRFIDGYRLSDDDISELANFLVLQMDEVYQL</sequence>
<protein>
    <recommendedName>
        <fullName evidence="3">Ac75</fullName>
    </recommendedName>
</protein>
<evidence type="ECO:0000313" key="1">
    <source>
        <dbReference type="EMBL" id="QDL56975.1"/>
    </source>
</evidence>
<organism evidence="1 2">
    <name type="scientific">Dione juno nucleopolyhedrovirus</name>
    <dbReference type="NCBI Taxonomy" id="2594175"/>
    <lineage>
        <taxon>Viruses</taxon>
        <taxon>Viruses incertae sedis</taxon>
        <taxon>Naldaviricetes</taxon>
        <taxon>Lefavirales</taxon>
        <taxon>Baculoviridae</taxon>
        <taxon>Alphabaculovirus</taxon>
        <taxon>Alphabaculovirus dijunonis</taxon>
    </lineage>
</organism>
<dbReference type="Pfam" id="PF06648">
    <property type="entry name" value="AcMNPV_Ac75"/>
    <property type="match status" value="1"/>
</dbReference>
<evidence type="ECO:0000313" key="2">
    <source>
        <dbReference type="Proteomes" id="UP000831804"/>
    </source>
</evidence>
<accession>A0AAE6H357</accession>
<gene>
    <name evidence="1" type="ORF">DijuNPV-ORF-84</name>
</gene>
<dbReference type="Proteomes" id="UP000831804">
    <property type="component" value="Segment"/>
</dbReference>
<reference evidence="1" key="1">
    <citation type="journal article" date="2019" name="Viruses">
        <title>A Nymphalid-Infecting Group I Alphabaculovirus Isolated from the Major Passion Fruit Caterpillar Pest Dione juno juno (Lepidoptera: Nymphalidae).</title>
        <authorList>
            <person name="Ribeiro B.M."/>
            <person name="Dos Santos E.R."/>
            <person name="Trentin L.B."/>
            <person name="da Silva L.A."/>
            <person name="de Melo F.L."/>
            <person name="Kitajima E.W."/>
            <person name="Ardisson-Araujo D.M.P."/>
        </authorList>
    </citation>
    <scope>NUCLEOTIDE SEQUENCE</scope>
    <source>
        <strain evidence="1">Araguari-MG</strain>
    </source>
</reference>
<dbReference type="InterPro" id="IPR010594">
    <property type="entry name" value="AcMNPV_Ac75"/>
</dbReference>
<keyword evidence="2" id="KW-1185">Reference proteome</keyword>
<proteinExistence type="predicted"/>